<proteinExistence type="predicted"/>
<gene>
    <name evidence="1" type="ORF">S01H4_11686</name>
</gene>
<dbReference type="AlphaFoldDB" id="X0YLI3"/>
<feature type="non-terminal residue" evidence="1">
    <location>
        <position position="1"/>
    </location>
</feature>
<comment type="caution">
    <text evidence="1">The sequence shown here is derived from an EMBL/GenBank/DDBJ whole genome shotgun (WGS) entry which is preliminary data.</text>
</comment>
<protein>
    <submittedName>
        <fullName evidence="1">Uncharacterized protein</fullName>
    </submittedName>
</protein>
<sequence length="94" mass="11139">RIGKFSYSHGSIALYGLADEEERQAMKEKIEEAYKTLGNIRKRKKYDTSILKKKTGDCENAYFRNSTEKLIIEDGEIKQKLWQQIKKIFHPREK</sequence>
<accession>X0YLI3</accession>
<dbReference type="EMBL" id="BART01004785">
    <property type="protein sequence ID" value="GAG56935.1"/>
    <property type="molecule type" value="Genomic_DNA"/>
</dbReference>
<organism evidence="1">
    <name type="scientific">marine sediment metagenome</name>
    <dbReference type="NCBI Taxonomy" id="412755"/>
    <lineage>
        <taxon>unclassified sequences</taxon>
        <taxon>metagenomes</taxon>
        <taxon>ecological metagenomes</taxon>
    </lineage>
</organism>
<evidence type="ECO:0000313" key="1">
    <source>
        <dbReference type="EMBL" id="GAG56935.1"/>
    </source>
</evidence>
<name>X0YLI3_9ZZZZ</name>
<reference evidence="1" key="1">
    <citation type="journal article" date="2014" name="Front. Microbiol.">
        <title>High frequency of phylogenetically diverse reductive dehalogenase-homologous genes in deep subseafloor sedimentary metagenomes.</title>
        <authorList>
            <person name="Kawai M."/>
            <person name="Futagami T."/>
            <person name="Toyoda A."/>
            <person name="Takaki Y."/>
            <person name="Nishi S."/>
            <person name="Hori S."/>
            <person name="Arai W."/>
            <person name="Tsubouchi T."/>
            <person name="Morono Y."/>
            <person name="Uchiyama I."/>
            <person name="Ito T."/>
            <person name="Fujiyama A."/>
            <person name="Inagaki F."/>
            <person name="Takami H."/>
        </authorList>
    </citation>
    <scope>NUCLEOTIDE SEQUENCE</scope>
    <source>
        <strain evidence="1">Expedition CK06-06</strain>
    </source>
</reference>